<name>A0A192A874_9RALS</name>
<sequence length="73" mass="8352">MIEDIELPKGWKLRPDTQFGVVITAPHGSVTIDITMRNFVLGERMVMAYGKYSRRGWRKRLFSDAILALAKAK</sequence>
<organism evidence="1 2">
    <name type="scientific">Ralstonia insidiosa</name>
    <dbReference type="NCBI Taxonomy" id="190721"/>
    <lineage>
        <taxon>Bacteria</taxon>
        <taxon>Pseudomonadati</taxon>
        <taxon>Pseudomonadota</taxon>
        <taxon>Betaproteobacteria</taxon>
        <taxon>Burkholderiales</taxon>
        <taxon>Burkholderiaceae</taxon>
        <taxon>Ralstonia</taxon>
    </lineage>
</organism>
<dbReference type="EMBL" id="CP016024">
    <property type="protein sequence ID" value="ANJ76466.1"/>
    <property type="molecule type" value="Genomic_DNA"/>
</dbReference>
<proteinExistence type="predicted"/>
<dbReference type="Proteomes" id="UP000078572">
    <property type="component" value="Plasmid pRI-1"/>
</dbReference>
<keyword evidence="1" id="KW-0614">Plasmid</keyword>
<evidence type="ECO:0000313" key="1">
    <source>
        <dbReference type="EMBL" id="ANJ76466.1"/>
    </source>
</evidence>
<dbReference type="AlphaFoldDB" id="A0A192A874"/>
<geneLocation type="plasmid" evidence="2">
    <name>pri-1</name>
</geneLocation>
<protein>
    <submittedName>
        <fullName evidence="1">Uncharacterized protein</fullName>
    </submittedName>
</protein>
<dbReference type="OrthoDB" id="9862512at2"/>
<evidence type="ECO:0000313" key="2">
    <source>
        <dbReference type="Proteomes" id="UP000078572"/>
    </source>
</evidence>
<accession>A0A192A874</accession>
<reference evidence="2" key="1">
    <citation type="submission" date="2016-06" db="EMBL/GenBank/DDBJ databases">
        <authorList>
            <person name="Xu Y."/>
            <person name="Nagy A."/>
            <person name="Yan X."/>
            <person name="Kim S.W."/>
            <person name="Haley B."/>
            <person name="Liu N.T."/>
            <person name="Nou X."/>
        </authorList>
    </citation>
    <scope>NUCLEOTIDE SEQUENCE [LARGE SCALE GENOMIC DNA]</scope>
    <source>
        <strain evidence="2">ATCC 49129</strain>
        <plasmid evidence="2">pri-1</plasmid>
    </source>
</reference>
<gene>
    <name evidence="1" type="ORF">A9Y76_28135</name>
</gene>
<keyword evidence="2" id="KW-1185">Reference proteome</keyword>